<evidence type="ECO:0000313" key="2">
    <source>
        <dbReference type="Proteomes" id="UP000003323"/>
    </source>
</evidence>
<gene>
    <name evidence="1" type="ORF">HMPREF0168_2335</name>
</gene>
<dbReference type="Proteomes" id="UP000003323">
    <property type="component" value="Unassembled WGS sequence"/>
</dbReference>
<dbReference type="AlphaFoldDB" id="E0QB27"/>
<evidence type="ECO:0000313" key="1">
    <source>
        <dbReference type="EMBL" id="EFM40247.1"/>
    </source>
</evidence>
<dbReference type="EMBL" id="AEEQ01000022">
    <property type="protein sequence ID" value="EFM40247.1"/>
    <property type="molecule type" value="Genomic_DNA"/>
</dbReference>
<sequence length="41" mass="4800">MTLRFLSSNAQDFIEDDRHMPTLRTPVARFLSSNAQDFIEE</sequence>
<protein>
    <submittedName>
        <fullName evidence="1">Uncharacterized protein</fullName>
    </submittedName>
</protein>
<organism evidence="1 2">
    <name type="scientific">Bifidobacterium dentium ATCC 27679</name>
    <dbReference type="NCBI Taxonomy" id="871562"/>
    <lineage>
        <taxon>Bacteria</taxon>
        <taxon>Bacillati</taxon>
        <taxon>Actinomycetota</taxon>
        <taxon>Actinomycetes</taxon>
        <taxon>Bifidobacteriales</taxon>
        <taxon>Bifidobacteriaceae</taxon>
        <taxon>Bifidobacterium</taxon>
    </lineage>
</organism>
<dbReference type="HOGENOM" id="CLU_3266418_0_0_11"/>
<proteinExistence type="predicted"/>
<accession>E0QB27</accession>
<comment type="caution">
    <text evidence="1">The sequence shown here is derived from an EMBL/GenBank/DDBJ whole genome shotgun (WGS) entry which is preliminary data.</text>
</comment>
<name>E0QB27_9BIFI</name>
<reference evidence="1 2" key="1">
    <citation type="submission" date="2010-08" db="EMBL/GenBank/DDBJ databases">
        <authorList>
            <person name="Muzny D."/>
            <person name="Qin X."/>
            <person name="Deng J."/>
            <person name="Jiang H."/>
            <person name="Liu Y."/>
            <person name="Qu J."/>
            <person name="Song X.-Z."/>
            <person name="Zhang L."/>
            <person name="Thornton R."/>
            <person name="Coyle M."/>
            <person name="Francisco L."/>
            <person name="Jackson L."/>
            <person name="Javaid M."/>
            <person name="Korchina V."/>
            <person name="Kovar C."/>
            <person name="Mata R."/>
            <person name="Mathew T."/>
            <person name="Ngo R."/>
            <person name="Nguyen L."/>
            <person name="Nguyen N."/>
            <person name="Okwuonu G."/>
            <person name="Ongeri F."/>
            <person name="Pham C."/>
            <person name="Simmons D."/>
            <person name="Wilczek-Boney K."/>
            <person name="Hale W."/>
            <person name="Jakkamsetti A."/>
            <person name="Pham P."/>
            <person name="Ruth R."/>
            <person name="San Lucas F."/>
            <person name="Warren J."/>
            <person name="Zhang J."/>
            <person name="Zhao Z."/>
            <person name="Zhou C."/>
            <person name="Zhu D."/>
            <person name="Lee S."/>
            <person name="Bess C."/>
            <person name="Blankenburg K."/>
            <person name="Forbes L."/>
            <person name="Fu Q."/>
            <person name="Gubbala S."/>
            <person name="Hirani K."/>
            <person name="Jayaseelan J.C."/>
            <person name="Lara F."/>
            <person name="Munidasa M."/>
            <person name="Palculict T."/>
            <person name="Patil S."/>
            <person name="Pu L.-L."/>
            <person name="Saada N."/>
            <person name="Tang L."/>
            <person name="Weissenberger G."/>
            <person name="Zhu Y."/>
            <person name="Hemphill L."/>
            <person name="Shang Y."/>
            <person name="Youmans B."/>
            <person name="Ayvaz T."/>
            <person name="Ross M."/>
            <person name="Santibanez J."/>
            <person name="Aqrawi P."/>
            <person name="Gross S."/>
            <person name="Joshi V."/>
            <person name="Fowler G."/>
            <person name="Nazareth L."/>
            <person name="Reid J."/>
            <person name="Worley K."/>
            <person name="Petrosino J."/>
            <person name="Highlander S."/>
            <person name="Gibbs R."/>
        </authorList>
    </citation>
    <scope>NUCLEOTIDE SEQUENCE [LARGE SCALE GENOMIC DNA]</scope>
    <source>
        <strain evidence="1 2">ATCC 27679</strain>
    </source>
</reference>